<evidence type="ECO:0000259" key="2">
    <source>
        <dbReference type="Pfam" id="PF12571"/>
    </source>
</evidence>
<dbReference type="PANTHER" id="PTHR35191">
    <property type="entry name" value="PROPHAGE SIDE TAIL FIBER PROTEIN HOMOLOG STFQ-RELATED"/>
    <property type="match status" value="1"/>
</dbReference>
<dbReference type="RefSeq" id="WP_342632124.1">
    <property type="nucleotide sequence ID" value="NZ_CP152380.1"/>
</dbReference>
<sequence>MPSFYTILTDVGQAKLANAIALGQTIEITDLAVGDGNGSLPTPETSRIALVNEVRRAPINLSDVDDQNPSWVVVEQVLPPDVGGWTIREIGIFDVDGDLIGYGNYPETYKPVLAEGSSRTQTIRFVMEVSDTQAITLKVDPSVVLATRRYVDDVEADAASALDAHSQSNNHPTATESAKGMVMKASTAQAISGTAGKFPDAAGVHAAFKQFGLGAYKAVPVPLNELTVPGFYNAPGSDPNGFGSGTYVLVGGNAVALESGGGAYQIGVNIVTKELYWRALHAGSWSPWREFAHSGNFSMVGSIAAFAMSSAPVGWVKANGAAVSRTAYADLYAAIGTTYGPGDGSSTFNLPDLRGEFIRGVDDGRGVDAGRSLGSYQTDQVGQINIPSTANDNFELYHRTTATDLAKGDGGANLSDLVLNAGAETRPRNTALLFCIKY</sequence>
<dbReference type="EMBL" id="CP152380">
    <property type="protein sequence ID" value="XAF55092.1"/>
    <property type="molecule type" value="Genomic_DNA"/>
</dbReference>
<keyword evidence="4" id="KW-1185">Reference proteome</keyword>
<proteinExistence type="predicted"/>
<accession>A0ABZ3E5X7</accession>
<gene>
    <name evidence="3" type="ORF">AAGT77_05970</name>
</gene>
<dbReference type="Pfam" id="PF12571">
    <property type="entry name" value="Phage_tail_fib"/>
    <property type="match status" value="1"/>
</dbReference>
<protein>
    <submittedName>
        <fullName evidence="3">Phage tail protein</fullName>
    </submittedName>
</protein>
<dbReference type="Pfam" id="PF07484">
    <property type="entry name" value="Collar"/>
    <property type="match status" value="1"/>
</dbReference>
<feature type="domain" description="Phage tail fibre protein N-terminal" evidence="2">
    <location>
        <begin position="3"/>
        <end position="148"/>
    </location>
</feature>
<evidence type="ECO:0000313" key="3">
    <source>
        <dbReference type="EMBL" id="XAF55092.1"/>
    </source>
</evidence>
<dbReference type="InterPro" id="IPR037053">
    <property type="entry name" value="Phage_tail_collar_dom_sf"/>
</dbReference>
<dbReference type="CDD" id="cd19958">
    <property type="entry name" value="pyocin_knob"/>
    <property type="match status" value="1"/>
</dbReference>
<evidence type="ECO:0000313" key="4">
    <source>
        <dbReference type="Proteomes" id="UP001445268"/>
    </source>
</evidence>
<dbReference type="InterPro" id="IPR011083">
    <property type="entry name" value="Phage_tail_collar_dom"/>
</dbReference>
<name>A0ABZ3E5X7_9GAMM</name>
<feature type="domain" description="Phage tail collar" evidence="1">
    <location>
        <begin position="301"/>
        <end position="358"/>
    </location>
</feature>
<dbReference type="Proteomes" id="UP001445268">
    <property type="component" value="Chromosome"/>
</dbReference>
<dbReference type="InterPro" id="IPR051934">
    <property type="entry name" value="Phage_Tail_Fiber_Structural"/>
</dbReference>
<dbReference type="PANTHER" id="PTHR35191:SF1">
    <property type="entry name" value="PROPHAGE SIDE TAIL FIBER PROTEIN HOMOLOG STFQ-RELATED"/>
    <property type="match status" value="1"/>
</dbReference>
<organism evidence="3 4">
    <name type="scientific">Marinobacter alkaliphilus</name>
    <dbReference type="NCBI Taxonomy" id="254719"/>
    <lineage>
        <taxon>Bacteria</taxon>
        <taxon>Pseudomonadati</taxon>
        <taxon>Pseudomonadota</taxon>
        <taxon>Gammaproteobacteria</taxon>
        <taxon>Pseudomonadales</taxon>
        <taxon>Marinobacteraceae</taxon>
        <taxon>Marinobacter</taxon>
    </lineage>
</organism>
<evidence type="ECO:0000259" key="1">
    <source>
        <dbReference type="Pfam" id="PF07484"/>
    </source>
</evidence>
<dbReference type="SUPFAM" id="SSF88874">
    <property type="entry name" value="Receptor-binding domain of short tail fibre protein gp12"/>
    <property type="match status" value="1"/>
</dbReference>
<dbReference type="Gene3D" id="3.90.1340.10">
    <property type="entry name" value="Phage tail collar domain"/>
    <property type="match status" value="1"/>
</dbReference>
<reference evidence="3 4" key="1">
    <citation type="submission" date="2024-04" db="EMBL/GenBank/DDBJ databases">
        <title>Marinobacter sp. SBY-1.</title>
        <authorList>
            <person name="Pan C."/>
        </authorList>
    </citation>
    <scope>NUCLEOTIDE SEQUENCE [LARGE SCALE GENOMIC DNA]</scope>
    <source>
        <strain evidence="3 4">SBY-1</strain>
    </source>
</reference>
<dbReference type="InterPro" id="IPR022225">
    <property type="entry name" value="Phage_tail_fibre_N"/>
</dbReference>